<name>W9Z4H5_FUSOX</name>
<dbReference type="AlphaFoldDB" id="W9Z4H5"/>
<dbReference type="EMBL" id="JH659364">
    <property type="protein sequence ID" value="EXK26290.1"/>
    <property type="molecule type" value="Genomic_DNA"/>
</dbReference>
<dbReference type="Proteomes" id="UP000030703">
    <property type="component" value="Unassembled WGS sequence"/>
</dbReference>
<reference evidence="1" key="2">
    <citation type="submission" date="2012-05" db="EMBL/GenBank/DDBJ databases">
        <title>Annotation of the Genome Sequence of Fusarium oxysporum f. sp. melonis 26406.</title>
        <authorList>
            <consortium name="The Broad Institute Genomics Platform"/>
            <person name="Ma L.-J."/>
            <person name="Corby-Kistler H."/>
            <person name="Broz K."/>
            <person name="Gale L.R."/>
            <person name="Jonkers W."/>
            <person name="O'Donnell K."/>
            <person name="Ploetz R."/>
            <person name="Steinberg C."/>
            <person name="Schwartz D.C."/>
            <person name="VanEtten H."/>
            <person name="Zhou S."/>
            <person name="Young S.K."/>
            <person name="Zeng Q."/>
            <person name="Gargeya S."/>
            <person name="Fitzgerald M."/>
            <person name="Abouelleil A."/>
            <person name="Alvarado L."/>
            <person name="Chapman S.B."/>
            <person name="Gainer-Dewar J."/>
            <person name="Goldberg J."/>
            <person name="Griggs A."/>
            <person name="Gujja S."/>
            <person name="Hansen M."/>
            <person name="Howarth C."/>
            <person name="Imamovic A."/>
            <person name="Ireland A."/>
            <person name="Larimer J."/>
            <person name="McCowan C."/>
            <person name="Murphy C."/>
            <person name="Pearson M."/>
            <person name="Poon T.W."/>
            <person name="Priest M."/>
            <person name="Roberts A."/>
            <person name="Saif S."/>
            <person name="Shea T."/>
            <person name="Sykes S."/>
            <person name="Wortman J."/>
            <person name="Nusbaum C."/>
            <person name="Birren B."/>
        </authorList>
    </citation>
    <scope>NUCLEOTIDE SEQUENCE</scope>
    <source>
        <strain evidence="1">26406</strain>
    </source>
</reference>
<accession>W9Z4H5</accession>
<dbReference type="OrthoDB" id="10469995at2759"/>
<gene>
    <name evidence="1" type="ORF">FOMG_17097</name>
</gene>
<evidence type="ECO:0000313" key="1">
    <source>
        <dbReference type="EMBL" id="EXK26290.1"/>
    </source>
</evidence>
<dbReference type="HOGENOM" id="CLU_1189966_0_0_1"/>
<protein>
    <submittedName>
        <fullName evidence="1">Uncharacterized protein</fullName>
    </submittedName>
</protein>
<reference evidence="1" key="1">
    <citation type="submission" date="2012-04" db="EMBL/GenBank/DDBJ databases">
        <title>The Genome Sequence of Fusarium oxysporum melonis.</title>
        <authorList>
            <consortium name="The Broad Institute Genome Sequencing Platform"/>
            <person name="Ma L.-J."/>
            <person name="Gale L.R."/>
            <person name="Schwartz D.C."/>
            <person name="Zhou S."/>
            <person name="Corby-Kistler H."/>
            <person name="Young S.K."/>
            <person name="Zeng Q."/>
            <person name="Gargeya S."/>
            <person name="Fitzgerald M."/>
            <person name="Haas B."/>
            <person name="Abouelleil A."/>
            <person name="Alvarado L."/>
            <person name="Arachchi H.M."/>
            <person name="Berlin A."/>
            <person name="Brown A."/>
            <person name="Chapman S.B."/>
            <person name="Chen Z."/>
            <person name="Dunbar C."/>
            <person name="Freedman E."/>
            <person name="Gearin G."/>
            <person name="Goldberg J."/>
            <person name="Griggs A."/>
            <person name="Gujja S."/>
            <person name="Heiman D."/>
            <person name="Howarth C."/>
            <person name="Larson L."/>
            <person name="Lui A."/>
            <person name="MacDonald P.J.P."/>
            <person name="Montmayeur A."/>
            <person name="Murphy C."/>
            <person name="Neiman D."/>
            <person name="Pearson M."/>
            <person name="Priest M."/>
            <person name="Roberts A."/>
            <person name="Saif S."/>
            <person name="Shea T."/>
            <person name="Shenoy N."/>
            <person name="Sisk P."/>
            <person name="Stolte C."/>
            <person name="Sykes S."/>
            <person name="Wortman J."/>
            <person name="Nusbaum C."/>
            <person name="Birren B."/>
        </authorList>
    </citation>
    <scope>NUCLEOTIDE SEQUENCE</scope>
    <source>
        <strain evidence="1">26406</strain>
    </source>
</reference>
<dbReference type="VEuPathDB" id="FungiDB:FOMG_17097"/>
<sequence length="233" mass="26736">MADLSLEDFTGTIARLRNRLPYYDGKEQDLNDLIIATSELVDELKIIRDWTCLANEFRRDERSTCRTRRLGEYAKVMIKENNRPEEERKPFADLRHSSISTNLLVATASETRRIIGFSGPLVKYIIKHGDKFIQARQLCSYFIYVPYCQVLCSDEKISASIEIWGKEKVSEFQTKCREISMAKKKRKTRQYESIVTTEPQTTIVTTEPQTTEPQTAEGSMAAGCMSPSLTFAH</sequence>
<organism evidence="1">
    <name type="scientific">Fusarium oxysporum f. sp. melonis 26406</name>
    <dbReference type="NCBI Taxonomy" id="1089452"/>
    <lineage>
        <taxon>Eukaryota</taxon>
        <taxon>Fungi</taxon>
        <taxon>Dikarya</taxon>
        <taxon>Ascomycota</taxon>
        <taxon>Pezizomycotina</taxon>
        <taxon>Sordariomycetes</taxon>
        <taxon>Hypocreomycetidae</taxon>
        <taxon>Hypocreales</taxon>
        <taxon>Nectriaceae</taxon>
        <taxon>Fusarium</taxon>
        <taxon>Fusarium oxysporum species complex</taxon>
    </lineage>
</organism>
<proteinExistence type="predicted"/>